<name>A0A7X5QHM6_9GAMM</name>
<dbReference type="RefSeq" id="WP_166310443.1">
    <property type="nucleotide sequence ID" value="NZ_CAWPIB010000040.1"/>
</dbReference>
<reference evidence="2 3" key="1">
    <citation type="submission" date="2018-02" db="EMBL/GenBank/DDBJ databases">
        <authorList>
            <person name="Machado R.A."/>
        </authorList>
    </citation>
    <scope>NUCLEOTIDE SEQUENCE [LARGE SCALE GENOMIC DNA]</scope>
    <source>
        <strain evidence="2 3">DSM 19724</strain>
    </source>
</reference>
<dbReference type="InterPro" id="IPR036237">
    <property type="entry name" value="Xyl_isomerase-like_sf"/>
</dbReference>
<comment type="caution">
    <text evidence="2">The sequence shown here is derived from an EMBL/GenBank/DDBJ whole genome shotgun (WGS) entry which is preliminary data.</text>
</comment>
<gene>
    <name evidence="2" type="ORF">C5469_21080</name>
</gene>
<evidence type="ECO:0000313" key="3">
    <source>
        <dbReference type="Proteomes" id="UP000591844"/>
    </source>
</evidence>
<dbReference type="SUPFAM" id="SSF51658">
    <property type="entry name" value="Xylose isomerase-like"/>
    <property type="match status" value="1"/>
</dbReference>
<dbReference type="Pfam" id="PF01261">
    <property type="entry name" value="AP_endonuc_2"/>
    <property type="match status" value="1"/>
</dbReference>
<accession>A0A7X5QHM6</accession>
<dbReference type="AlphaFoldDB" id="A0A7X5QHM6"/>
<keyword evidence="3" id="KW-1185">Reference proteome</keyword>
<evidence type="ECO:0000313" key="2">
    <source>
        <dbReference type="EMBL" id="NHB94492.1"/>
    </source>
</evidence>
<dbReference type="InterPro" id="IPR013022">
    <property type="entry name" value="Xyl_isomerase-like_TIM-brl"/>
</dbReference>
<proteinExistence type="predicted"/>
<dbReference type="Gene3D" id="3.20.20.150">
    <property type="entry name" value="Divalent-metal-dependent TIM barrel enzymes"/>
    <property type="match status" value="1"/>
</dbReference>
<dbReference type="EMBL" id="PUJW01000040">
    <property type="protein sequence ID" value="NHB94492.1"/>
    <property type="molecule type" value="Genomic_DNA"/>
</dbReference>
<protein>
    <recommendedName>
        <fullName evidence="1">Xylose isomerase-like TIM barrel domain-containing protein</fullName>
    </recommendedName>
</protein>
<evidence type="ECO:0000259" key="1">
    <source>
        <dbReference type="Pfam" id="PF01261"/>
    </source>
</evidence>
<sequence length="256" mass="29082">MRIGCVISNNQQLAWAQECGFDYLEIKGDFLLQLFRDGDFDNLLKVENISFEAMTSPLPRELGAKIVGDNSDHTYALKIFTQLIDLSVILGIKKVTLGSGQARSVPEHFKRICAYKQFIDFINKAKDVCTSRKQILSIEPLHSGETNFINSCIEAQRVINDIPDISITADCYHIFTEQLSLSDELYKSKIMHAHTSFIPRGSGVFREEYQLSFLKKLQVIGCNDISIEESFNNKENMHEMLLKLRKLSGHITGDIK</sequence>
<dbReference type="Proteomes" id="UP000591844">
    <property type="component" value="Unassembled WGS sequence"/>
</dbReference>
<feature type="domain" description="Xylose isomerase-like TIM barrel" evidence="1">
    <location>
        <begin position="13"/>
        <end position="208"/>
    </location>
</feature>
<organism evidence="2 3">
    <name type="scientific">Photorhabdus cinerea</name>
    <dbReference type="NCBI Taxonomy" id="471575"/>
    <lineage>
        <taxon>Bacteria</taxon>
        <taxon>Pseudomonadati</taxon>
        <taxon>Pseudomonadota</taxon>
        <taxon>Gammaproteobacteria</taxon>
        <taxon>Enterobacterales</taxon>
        <taxon>Morganellaceae</taxon>
        <taxon>Photorhabdus</taxon>
    </lineage>
</organism>